<gene>
    <name evidence="1" type="ORF">S01H1_22216</name>
</gene>
<dbReference type="EMBL" id="BARS01012487">
    <property type="protein sequence ID" value="GAF99326.1"/>
    <property type="molecule type" value="Genomic_DNA"/>
</dbReference>
<dbReference type="AlphaFoldDB" id="X0UJ50"/>
<comment type="caution">
    <text evidence="1">The sequence shown here is derived from an EMBL/GenBank/DDBJ whole genome shotgun (WGS) entry which is preliminary data.</text>
</comment>
<organism evidence="1">
    <name type="scientific">marine sediment metagenome</name>
    <dbReference type="NCBI Taxonomy" id="412755"/>
    <lineage>
        <taxon>unclassified sequences</taxon>
        <taxon>metagenomes</taxon>
        <taxon>ecological metagenomes</taxon>
    </lineage>
</organism>
<accession>X0UJ50</accession>
<name>X0UJ50_9ZZZZ</name>
<evidence type="ECO:0000313" key="1">
    <source>
        <dbReference type="EMBL" id="GAF99326.1"/>
    </source>
</evidence>
<protein>
    <submittedName>
        <fullName evidence="1">Uncharacterized protein</fullName>
    </submittedName>
</protein>
<feature type="non-terminal residue" evidence="1">
    <location>
        <position position="1"/>
    </location>
</feature>
<reference evidence="1" key="1">
    <citation type="journal article" date="2014" name="Front. Microbiol.">
        <title>High frequency of phylogenetically diverse reductive dehalogenase-homologous genes in deep subseafloor sedimentary metagenomes.</title>
        <authorList>
            <person name="Kawai M."/>
            <person name="Futagami T."/>
            <person name="Toyoda A."/>
            <person name="Takaki Y."/>
            <person name="Nishi S."/>
            <person name="Hori S."/>
            <person name="Arai W."/>
            <person name="Tsubouchi T."/>
            <person name="Morono Y."/>
            <person name="Uchiyama I."/>
            <person name="Ito T."/>
            <person name="Fujiyama A."/>
            <person name="Inagaki F."/>
            <person name="Takami H."/>
        </authorList>
    </citation>
    <scope>NUCLEOTIDE SEQUENCE</scope>
    <source>
        <strain evidence="1">Expedition CK06-06</strain>
    </source>
</reference>
<sequence length="47" mass="5359">LDNNLSSLRAGSRAYINNMVRTFDNIFIVLDYQNGITQPTKPPQYAQ</sequence>
<proteinExistence type="predicted"/>